<name>A0AAP5I767_9CYAN</name>
<keyword evidence="10" id="KW-1185">Reference proteome</keyword>
<dbReference type="Proteomes" id="UP000667802">
    <property type="component" value="Unassembled WGS sequence"/>
</dbReference>
<protein>
    <recommendedName>
        <fullName evidence="8">Proton extrusion protein PxcA</fullName>
    </recommendedName>
</protein>
<reference evidence="10" key="1">
    <citation type="journal article" date="2021" name="Science">
        <title>Hunting the eagle killer: A cyanobacterial neurotoxin causes vacuolar myelinopathy.</title>
        <authorList>
            <person name="Breinlinger S."/>
            <person name="Phillips T.J."/>
            <person name="Haram B.N."/>
            <person name="Mares J."/>
            <person name="Martinez Yerena J.A."/>
            <person name="Hrouzek P."/>
            <person name="Sobotka R."/>
            <person name="Henderson W.M."/>
            <person name="Schmieder P."/>
            <person name="Williams S.M."/>
            <person name="Lauderdale J.D."/>
            <person name="Wilde H.D."/>
            <person name="Gerrin W."/>
            <person name="Kust A."/>
            <person name="Washington J.W."/>
            <person name="Wagner C."/>
            <person name="Geier B."/>
            <person name="Liebeke M."/>
            <person name="Enke H."/>
            <person name="Niedermeyer T.H.J."/>
            <person name="Wilde S.B."/>
        </authorList>
    </citation>
    <scope>NUCLEOTIDE SEQUENCE [LARGE SCALE GENOMIC DNA]</scope>
    <source>
        <strain evidence="10">Thurmond2011</strain>
    </source>
</reference>
<evidence type="ECO:0000256" key="3">
    <source>
        <dbReference type="ARBA" id="ARBA00022692"/>
    </source>
</evidence>
<evidence type="ECO:0000256" key="2">
    <source>
        <dbReference type="ARBA" id="ARBA00022448"/>
    </source>
</evidence>
<keyword evidence="8" id="KW-1003">Cell membrane</keyword>
<comment type="caution">
    <text evidence="9">The sequence shown here is derived from an EMBL/GenBank/DDBJ whole genome shotgun (WGS) entry which is preliminary data.</text>
</comment>
<feature type="transmembrane region" description="Helical" evidence="8">
    <location>
        <begin position="196"/>
        <end position="214"/>
    </location>
</feature>
<keyword evidence="8" id="KW-0997">Cell inner membrane</keyword>
<comment type="similarity">
    <text evidence="8">Belongs to the CemA family.</text>
</comment>
<sequence>MNRDKVKKQPDSSRKTGILPRSIGRIFNIIRTELSPQGERQYVRNFQFSKKRTRTSLKFLLVLLIVPIITHYVSKQVLVNPIVDKIRGENTLQIFLNKKMEDEALEELTTYQKQLRFQSLLHKAPSLSQDALQEKLKEKASELAKEFREKSNNSISNVFADLVSLTAFAVIVANSKREIAILKSFMDEIVYGISDSAKAFFIIMFSDIFVGYHSPDGWEVILEGFTEHLGLPPNKSVIFMFIATFPVILTSIFKYWIFNYLSKLSPSALATLKEMDE</sequence>
<keyword evidence="3 8" id="KW-0812">Transmembrane</keyword>
<evidence type="ECO:0000256" key="1">
    <source>
        <dbReference type="ARBA" id="ARBA00004141"/>
    </source>
</evidence>
<feature type="transmembrane region" description="Helical" evidence="8">
    <location>
        <begin position="237"/>
        <end position="257"/>
    </location>
</feature>
<feature type="transmembrane region" description="Helical" evidence="8">
    <location>
        <begin position="57"/>
        <end position="74"/>
    </location>
</feature>
<keyword evidence="2 8" id="KW-0813">Transport</keyword>
<accession>A0AAP5I767</accession>
<organism evidence="9 10">
    <name type="scientific">Aetokthonos hydrillicola Thurmond2011</name>
    <dbReference type="NCBI Taxonomy" id="2712845"/>
    <lineage>
        <taxon>Bacteria</taxon>
        <taxon>Bacillati</taxon>
        <taxon>Cyanobacteriota</taxon>
        <taxon>Cyanophyceae</taxon>
        <taxon>Nostocales</taxon>
        <taxon>Hapalosiphonaceae</taxon>
        <taxon>Aetokthonos</taxon>
    </lineage>
</organism>
<feature type="transmembrane region" description="Helical" evidence="8">
    <location>
        <begin position="155"/>
        <end position="175"/>
    </location>
</feature>
<evidence type="ECO:0000256" key="4">
    <source>
        <dbReference type="ARBA" id="ARBA00022781"/>
    </source>
</evidence>
<evidence type="ECO:0000313" key="10">
    <source>
        <dbReference type="Proteomes" id="UP000667802"/>
    </source>
</evidence>
<dbReference type="GO" id="GO:0005886">
    <property type="term" value="C:plasma membrane"/>
    <property type="evidence" value="ECO:0007669"/>
    <property type="project" value="UniProtKB-SubCell"/>
</dbReference>
<dbReference type="EMBL" id="JAALHA020000001">
    <property type="protein sequence ID" value="MDR9893730.1"/>
    <property type="molecule type" value="Genomic_DNA"/>
</dbReference>
<keyword evidence="4 8" id="KW-0375">Hydrogen ion transport</keyword>
<keyword evidence="7 8" id="KW-0472">Membrane</keyword>
<dbReference type="Pfam" id="PF03040">
    <property type="entry name" value="CemA"/>
    <property type="match status" value="1"/>
</dbReference>
<comment type="subcellular location">
    <subcellularLocation>
        <location evidence="8">Cell inner membrane</location>
        <topology evidence="8">Multi-pass membrane protein</topology>
    </subcellularLocation>
    <subcellularLocation>
        <location evidence="1">Membrane</location>
        <topology evidence="1">Multi-pass membrane protein</topology>
    </subcellularLocation>
</comment>
<comment type="function">
    <text evidence="8">Required for H(+) efflux immediately after light irradiation to form a rapid H(+) concentration gradient across the thylakoid membranes. Together with PxcL, contributes to transient H(+) uptake following dark to light transition.</text>
</comment>
<dbReference type="InterPro" id="IPR004282">
    <property type="entry name" value="CemA"/>
</dbReference>
<evidence type="ECO:0000256" key="6">
    <source>
        <dbReference type="ARBA" id="ARBA00023065"/>
    </source>
</evidence>
<evidence type="ECO:0000256" key="5">
    <source>
        <dbReference type="ARBA" id="ARBA00022989"/>
    </source>
</evidence>
<dbReference type="HAMAP" id="MF_01308">
    <property type="entry name" value="CemA_PxcA"/>
    <property type="match status" value="1"/>
</dbReference>
<evidence type="ECO:0000256" key="8">
    <source>
        <dbReference type="HAMAP-Rule" id="MF_01308"/>
    </source>
</evidence>
<evidence type="ECO:0000313" key="9">
    <source>
        <dbReference type="EMBL" id="MDR9893730.1"/>
    </source>
</evidence>
<gene>
    <name evidence="8" type="primary">pxcA</name>
    <name evidence="9" type="ORF">G7B40_003945</name>
</gene>
<proteinExistence type="inferred from homology"/>
<dbReference type="PANTHER" id="PTHR33650:SF2">
    <property type="entry name" value="CHLOROPLAST ENVELOPE MEMBRANE PROTEIN"/>
    <property type="match status" value="1"/>
</dbReference>
<dbReference type="RefSeq" id="WP_208338278.1">
    <property type="nucleotide sequence ID" value="NZ_CAWQFN010000041.1"/>
</dbReference>
<evidence type="ECO:0000256" key="7">
    <source>
        <dbReference type="ARBA" id="ARBA00023136"/>
    </source>
</evidence>
<dbReference type="AlphaFoldDB" id="A0AAP5I767"/>
<keyword evidence="5 8" id="KW-1133">Transmembrane helix</keyword>
<dbReference type="GO" id="GO:0015078">
    <property type="term" value="F:proton transmembrane transporter activity"/>
    <property type="evidence" value="ECO:0007669"/>
    <property type="project" value="UniProtKB-UniRule"/>
</dbReference>
<dbReference type="PANTHER" id="PTHR33650">
    <property type="entry name" value="CHLOROPLAST ENVELOPE MEMBRANE PROTEIN-RELATED"/>
    <property type="match status" value="1"/>
</dbReference>
<keyword evidence="6 8" id="KW-0406">Ion transport</keyword>